<dbReference type="AlphaFoldDB" id="A0A0U3LCE0"/>
<keyword evidence="4" id="KW-1185">Reference proteome</keyword>
<evidence type="ECO:0000256" key="1">
    <source>
        <dbReference type="SAM" id="MobiDB-lite"/>
    </source>
</evidence>
<feature type="signal peptide" evidence="2">
    <location>
        <begin position="1"/>
        <end position="26"/>
    </location>
</feature>
<accession>A0A0U3LCE0</accession>
<organism evidence="3 4">
    <name type="scientific">Roseateles depolymerans</name>
    <dbReference type="NCBI Taxonomy" id="76731"/>
    <lineage>
        <taxon>Bacteria</taxon>
        <taxon>Pseudomonadati</taxon>
        <taxon>Pseudomonadota</taxon>
        <taxon>Betaproteobacteria</taxon>
        <taxon>Burkholderiales</taxon>
        <taxon>Sphaerotilaceae</taxon>
        <taxon>Roseateles</taxon>
    </lineage>
</organism>
<gene>
    <name evidence="3" type="ORF">RD2015_4613</name>
</gene>
<sequence precursor="true">MRPMLWTAGVAVVGALVLTLSSQAQAATALVVQDNVALRAAAKDSAPVQAQLARGEALEIRGERMDHFQVYDYRRERGGFVRKSQLLPLDGPAGEPASLLAALRLVRQQPGAESLGLGLAAAYVQAATAQQMNGATGVEVLDAMATLSERLADRASRNTPRPDGSPSPADVQVAAQLDVAARYGIRFRTLERESGVVQLCYDGEAFRRVLAMPAATAEQQARAALALTRADCMAPATTPAQREPMEQWRADVLDKVELRALAPYWKNRVLMRQVAVWSSLADVRARRAQMTATNIAQPPTPSAQQASAQTSAQTSTQTSTQTSAQMVPQPGPVPQEAAARALSAFALIQPSDLADDDQAAFNEAVMRGNAARWLALPPAAGEQTLAGLRLTVQPGQPGETCLTLSAVGGRDTLLRHCGWGLVAASSARVNREGTAVALASVPTDGWRELWLLRKTAQGWRLTVLPPVAAQPGIGYAELAGFAPGGKEMLVAREARAEGRYRRSYEVVDLDSLETRRQAPDPSLLGAFQRWQAPDWKAASLSLR</sequence>
<feature type="compositionally biased region" description="Low complexity" evidence="1">
    <location>
        <begin position="302"/>
        <end position="325"/>
    </location>
</feature>
<dbReference type="STRING" id="76731.RD2015_4613"/>
<name>A0A0U3LCE0_9BURK</name>
<feature type="chain" id="PRO_5043780618" evidence="2">
    <location>
        <begin position="27"/>
        <end position="543"/>
    </location>
</feature>
<evidence type="ECO:0000313" key="3">
    <source>
        <dbReference type="EMBL" id="ALV09054.1"/>
    </source>
</evidence>
<keyword evidence="2" id="KW-0732">Signal</keyword>
<evidence type="ECO:0000313" key="4">
    <source>
        <dbReference type="Proteomes" id="UP000060699"/>
    </source>
</evidence>
<feature type="region of interest" description="Disordered" evidence="1">
    <location>
        <begin position="293"/>
        <end position="334"/>
    </location>
</feature>
<dbReference type="PATRIC" id="fig|76731.3.peg.4725"/>
<evidence type="ECO:0000256" key="2">
    <source>
        <dbReference type="SAM" id="SignalP"/>
    </source>
</evidence>
<protein>
    <submittedName>
        <fullName evidence="3">Uncharacterized protein</fullName>
    </submittedName>
</protein>
<dbReference type="Proteomes" id="UP000060699">
    <property type="component" value="Chromosome"/>
</dbReference>
<dbReference type="RefSeq" id="WP_058936893.1">
    <property type="nucleotide sequence ID" value="NZ_CP013729.1"/>
</dbReference>
<dbReference type="KEGG" id="rdp:RD2015_4613"/>
<dbReference type="EMBL" id="CP013729">
    <property type="protein sequence ID" value="ALV09054.1"/>
    <property type="molecule type" value="Genomic_DNA"/>
</dbReference>
<proteinExistence type="predicted"/>
<reference evidence="3 4" key="1">
    <citation type="submission" date="2015-12" db="EMBL/GenBank/DDBJ databases">
        <title>Complete genome of Roseateles depolymerans KCTC 42856.</title>
        <authorList>
            <person name="Kim K.M."/>
        </authorList>
    </citation>
    <scope>NUCLEOTIDE SEQUENCE [LARGE SCALE GENOMIC DNA]</scope>
    <source>
        <strain evidence="3 4">KCTC 42856</strain>
    </source>
</reference>